<feature type="transmembrane region" description="Helical" evidence="1">
    <location>
        <begin position="12"/>
        <end position="36"/>
    </location>
</feature>
<dbReference type="OrthoDB" id="3034003at2759"/>
<keyword evidence="3" id="KW-1185">Reference proteome</keyword>
<proteinExistence type="predicted"/>
<dbReference type="STRING" id="454130.A0A0U5C5I5"/>
<dbReference type="AlphaFoldDB" id="A0A0U5C5I5"/>
<accession>A0A0U5C5I5</accession>
<keyword evidence="1" id="KW-1133">Transmembrane helix</keyword>
<sequence>MPGATVGEVSAMINAAIILFQVTFPLAIVLVIVGLLRDRESAATWTAVARSIQSSFWPHFYSQIILLPKICPGVDGGYQAWRDDSGIWTNFKWYRRNDSPSIFDMRFRFYQREMTGLGYINYSNYMPYQNNSAYTVGKVATLQSLILNNEIGLVEGLVLDTINGGVGFRNHTVVPADVGLGLEWQEDILWIELVTECVDSNLTIEFNHILYELPVGSREQYLLVDHRG</sequence>
<gene>
    <name evidence="2" type="ORF">ASPCAL04318</name>
</gene>
<reference evidence="3" key="1">
    <citation type="journal article" date="2016" name="Genome Announc.">
        <title>Draft genome sequences of fungus Aspergillus calidoustus.</title>
        <authorList>
            <person name="Horn F."/>
            <person name="Linde J."/>
            <person name="Mattern D.J."/>
            <person name="Walther G."/>
            <person name="Guthke R."/>
            <person name="Scherlach K."/>
            <person name="Martin K."/>
            <person name="Brakhage A.A."/>
            <person name="Petzke L."/>
            <person name="Valiante V."/>
        </authorList>
    </citation>
    <scope>NUCLEOTIDE SEQUENCE [LARGE SCALE GENOMIC DNA]</scope>
    <source>
        <strain evidence="3">SF006504</strain>
    </source>
</reference>
<keyword evidence="1" id="KW-0812">Transmembrane</keyword>
<dbReference type="Proteomes" id="UP000054771">
    <property type="component" value="Unassembled WGS sequence"/>
</dbReference>
<dbReference type="EMBL" id="CDMC01000003">
    <property type="protein sequence ID" value="CEL03161.1"/>
    <property type="molecule type" value="Genomic_DNA"/>
</dbReference>
<protein>
    <submittedName>
        <fullName evidence="2">Uncharacterized protein</fullName>
    </submittedName>
</protein>
<evidence type="ECO:0000313" key="3">
    <source>
        <dbReference type="Proteomes" id="UP000054771"/>
    </source>
</evidence>
<evidence type="ECO:0000256" key="1">
    <source>
        <dbReference type="SAM" id="Phobius"/>
    </source>
</evidence>
<evidence type="ECO:0000313" key="2">
    <source>
        <dbReference type="EMBL" id="CEL03161.1"/>
    </source>
</evidence>
<keyword evidence="1" id="KW-0472">Membrane</keyword>
<organism evidence="2 3">
    <name type="scientific">Aspergillus calidoustus</name>
    <dbReference type="NCBI Taxonomy" id="454130"/>
    <lineage>
        <taxon>Eukaryota</taxon>
        <taxon>Fungi</taxon>
        <taxon>Dikarya</taxon>
        <taxon>Ascomycota</taxon>
        <taxon>Pezizomycotina</taxon>
        <taxon>Eurotiomycetes</taxon>
        <taxon>Eurotiomycetidae</taxon>
        <taxon>Eurotiales</taxon>
        <taxon>Aspergillaceae</taxon>
        <taxon>Aspergillus</taxon>
        <taxon>Aspergillus subgen. Nidulantes</taxon>
    </lineage>
</organism>
<name>A0A0U5C5I5_ASPCI</name>